<sequence length="109" mass="11184">MKNSTLNFAQLSLINNLLKLNEEQVDMVFGGVGTNTSSGISSAHRPAMDPRGGLDRAAPYSFASEIGVPVSTPQPPAGVAAPGGTNESGGTSQPNIPPFGVFRTKSGQN</sequence>
<dbReference type="AlphaFoldDB" id="A0A5M6IQE6"/>
<dbReference type="RefSeq" id="WP_150043169.1">
    <property type="nucleotide sequence ID" value="NZ_OW485601.1"/>
</dbReference>
<evidence type="ECO:0000313" key="2">
    <source>
        <dbReference type="EMBL" id="KAA5609705.1"/>
    </source>
</evidence>
<feature type="region of interest" description="Disordered" evidence="1">
    <location>
        <begin position="36"/>
        <end position="109"/>
    </location>
</feature>
<reference evidence="2 3" key="1">
    <citation type="submission" date="2019-09" db="EMBL/GenBank/DDBJ databases">
        <title>Genome sequence of Rhodovastum atsumiense, a diverse member of the Acetobacteraceae family of non-sulfur purple photosynthetic bacteria.</title>
        <authorList>
            <person name="Meyer T."/>
            <person name="Kyndt J."/>
        </authorList>
    </citation>
    <scope>NUCLEOTIDE SEQUENCE [LARGE SCALE GENOMIC DNA]</scope>
    <source>
        <strain evidence="2 3">DSM 21279</strain>
    </source>
</reference>
<keyword evidence="3" id="KW-1185">Reference proteome</keyword>
<comment type="caution">
    <text evidence="2">The sequence shown here is derived from an EMBL/GenBank/DDBJ whole genome shotgun (WGS) entry which is preliminary data.</text>
</comment>
<gene>
    <name evidence="2" type="ORF">F1189_22700</name>
</gene>
<evidence type="ECO:0000313" key="3">
    <source>
        <dbReference type="Proteomes" id="UP000325255"/>
    </source>
</evidence>
<dbReference type="EMBL" id="VWPK01000045">
    <property type="protein sequence ID" value="KAA5609705.1"/>
    <property type="molecule type" value="Genomic_DNA"/>
</dbReference>
<evidence type="ECO:0000256" key="1">
    <source>
        <dbReference type="SAM" id="MobiDB-lite"/>
    </source>
</evidence>
<organism evidence="2 3">
    <name type="scientific">Rhodovastum atsumiense</name>
    <dbReference type="NCBI Taxonomy" id="504468"/>
    <lineage>
        <taxon>Bacteria</taxon>
        <taxon>Pseudomonadati</taxon>
        <taxon>Pseudomonadota</taxon>
        <taxon>Alphaproteobacteria</taxon>
        <taxon>Acetobacterales</taxon>
        <taxon>Acetobacteraceae</taxon>
        <taxon>Rhodovastum</taxon>
    </lineage>
</organism>
<accession>A0A5M6IQE6</accession>
<proteinExistence type="predicted"/>
<protein>
    <submittedName>
        <fullName evidence="2">Uncharacterized protein</fullName>
    </submittedName>
</protein>
<dbReference type="Proteomes" id="UP000325255">
    <property type="component" value="Unassembled WGS sequence"/>
</dbReference>
<name>A0A5M6IQE6_9PROT</name>